<organism evidence="1 2">
    <name type="scientific">Luteolibacter arcticus</name>
    <dbReference type="NCBI Taxonomy" id="1581411"/>
    <lineage>
        <taxon>Bacteria</taxon>
        <taxon>Pseudomonadati</taxon>
        <taxon>Verrucomicrobiota</taxon>
        <taxon>Verrucomicrobiia</taxon>
        <taxon>Verrucomicrobiales</taxon>
        <taxon>Verrucomicrobiaceae</taxon>
        <taxon>Luteolibacter</taxon>
    </lineage>
</organism>
<protein>
    <submittedName>
        <fullName evidence="1">Uncharacterized protein</fullName>
    </submittedName>
</protein>
<dbReference type="RefSeq" id="WP_264488782.1">
    <property type="nucleotide sequence ID" value="NZ_JAPDDT010000009.1"/>
</dbReference>
<dbReference type="Proteomes" id="UP001320876">
    <property type="component" value="Unassembled WGS sequence"/>
</dbReference>
<sequence>MHSPDNIQYALETTRVLLEPDRRIDTFGDTRFEFLLLSELMDRTGEIRLRTGEVEAMRPRILRPDSMQEIELEGFGDKARERMDALIEKLKAEGKDLAFLRYGFRFRSGKVHEEIVHDSLDAVRDRVLEEARRVGNPAKAIIEGVDDAWEVSVFKFAFEMIRQSWPINRFDLHRRGLL</sequence>
<dbReference type="EMBL" id="JAPDDT010000009">
    <property type="protein sequence ID" value="MCW1924673.1"/>
    <property type="molecule type" value="Genomic_DNA"/>
</dbReference>
<accession>A0ABT3GMD6</accession>
<name>A0ABT3GMD6_9BACT</name>
<comment type="caution">
    <text evidence="1">The sequence shown here is derived from an EMBL/GenBank/DDBJ whole genome shotgun (WGS) entry which is preliminary data.</text>
</comment>
<reference evidence="1 2" key="1">
    <citation type="submission" date="2022-10" db="EMBL/GenBank/DDBJ databases">
        <title>Luteolibacter arcticus strain CCTCC AB 2014275, whole genome shotgun sequencing project.</title>
        <authorList>
            <person name="Zhao G."/>
            <person name="Shen L."/>
        </authorList>
    </citation>
    <scope>NUCLEOTIDE SEQUENCE [LARGE SCALE GENOMIC DNA]</scope>
    <source>
        <strain evidence="1 2">CCTCC AB 2014275</strain>
    </source>
</reference>
<proteinExistence type="predicted"/>
<evidence type="ECO:0000313" key="2">
    <source>
        <dbReference type="Proteomes" id="UP001320876"/>
    </source>
</evidence>
<keyword evidence="2" id="KW-1185">Reference proteome</keyword>
<gene>
    <name evidence="1" type="ORF">OKA05_19060</name>
</gene>
<evidence type="ECO:0000313" key="1">
    <source>
        <dbReference type="EMBL" id="MCW1924673.1"/>
    </source>
</evidence>